<evidence type="ECO:0000313" key="9">
    <source>
        <dbReference type="EMBL" id="ALO65266.1"/>
    </source>
</evidence>
<dbReference type="AlphaFoldDB" id="A0A0S2LV45"/>
<dbReference type="Gene3D" id="1.10.10.10">
    <property type="entry name" value="Winged helix-like DNA-binding domain superfamily/Winged helix DNA-binding domain"/>
    <property type="match status" value="1"/>
</dbReference>
<reference evidence="10" key="1">
    <citation type="submission" date="2015-11" db="EMBL/GenBank/DDBJ databases">
        <authorList>
            <person name="Kumar R."/>
            <person name="Singh D."/>
            <person name="Swarnkar M.K."/>
            <person name="Singh A.K."/>
            <person name="Kumar S."/>
        </authorList>
    </citation>
    <scope>NUCLEOTIDE SEQUENCE [LARGE SCALE GENOMIC DNA]</scope>
    <source>
        <strain evidence="10">ERGS4:06</strain>
    </source>
</reference>
<dbReference type="PANTHER" id="PTHR43133">
    <property type="entry name" value="RNA POLYMERASE ECF-TYPE SIGMA FACTO"/>
    <property type="match status" value="1"/>
</dbReference>
<reference evidence="9 10" key="2">
    <citation type="journal article" date="2016" name="J. Biotechnol.">
        <title>Complete genome sequence of Arthrobacter alpinus ERGS4:06, a yellow pigmented bacterium tolerant to cold and radiations isolated from Sikkim Himalaya.</title>
        <authorList>
            <person name="Kumar R."/>
            <person name="Singh D."/>
            <person name="Swarnkar M.K."/>
            <person name="Singh A.K."/>
            <person name="Kumar S."/>
        </authorList>
    </citation>
    <scope>NUCLEOTIDE SEQUENCE [LARGE SCALE GENOMIC DNA]</scope>
    <source>
        <strain evidence="9 10">ERGS4:06</strain>
    </source>
</reference>
<evidence type="ECO:0000259" key="7">
    <source>
        <dbReference type="Pfam" id="PF04542"/>
    </source>
</evidence>
<sequence length="195" mass="21600">MTTDSDIIRGSGENPQVFTALYDKYARMIYRYAARRAGESAAEDVMAETFLIAFERRDSFDHAWADARPWLFGIATNLLRKHHRTEAKILKVLAKSSGRDAYADSTERIAEQLDAAAATSALAAALRKLSAVDRECILLYAWAELNYEGIAEATKVPIGTVRSRLNRARRILKAAAGSHQNNTEEADHGRAQTTA</sequence>
<dbReference type="Pfam" id="PF08281">
    <property type="entry name" value="Sigma70_r4_2"/>
    <property type="match status" value="1"/>
</dbReference>
<evidence type="ECO:0000256" key="3">
    <source>
        <dbReference type="ARBA" id="ARBA00023082"/>
    </source>
</evidence>
<dbReference type="InterPro" id="IPR013324">
    <property type="entry name" value="RNA_pol_sigma_r3/r4-like"/>
</dbReference>
<dbReference type="InterPro" id="IPR014284">
    <property type="entry name" value="RNA_pol_sigma-70_dom"/>
</dbReference>
<proteinExistence type="inferred from homology"/>
<name>A0A0S2LV45_9MICC</name>
<keyword evidence="5" id="KW-0804">Transcription</keyword>
<feature type="compositionally biased region" description="Basic and acidic residues" evidence="6">
    <location>
        <begin position="185"/>
        <end position="195"/>
    </location>
</feature>
<feature type="domain" description="RNA polymerase sigma factor 70 region 4 type 2" evidence="8">
    <location>
        <begin position="121"/>
        <end position="170"/>
    </location>
</feature>
<dbReference type="EMBL" id="CP013200">
    <property type="protein sequence ID" value="ALO65266.1"/>
    <property type="molecule type" value="Genomic_DNA"/>
</dbReference>
<dbReference type="NCBIfam" id="TIGR02937">
    <property type="entry name" value="sigma70-ECF"/>
    <property type="match status" value="1"/>
</dbReference>
<evidence type="ECO:0000313" key="10">
    <source>
        <dbReference type="Proteomes" id="UP000059574"/>
    </source>
</evidence>
<dbReference type="SUPFAM" id="SSF88946">
    <property type="entry name" value="Sigma2 domain of RNA polymerase sigma factors"/>
    <property type="match status" value="1"/>
</dbReference>
<dbReference type="InterPro" id="IPR039425">
    <property type="entry name" value="RNA_pol_sigma-70-like"/>
</dbReference>
<dbReference type="CDD" id="cd06171">
    <property type="entry name" value="Sigma70_r4"/>
    <property type="match status" value="1"/>
</dbReference>
<dbReference type="OrthoDB" id="3747638at2"/>
<dbReference type="GO" id="GO:0006352">
    <property type="term" value="P:DNA-templated transcription initiation"/>
    <property type="evidence" value="ECO:0007669"/>
    <property type="project" value="InterPro"/>
</dbReference>
<evidence type="ECO:0000259" key="8">
    <source>
        <dbReference type="Pfam" id="PF08281"/>
    </source>
</evidence>
<evidence type="ECO:0000256" key="1">
    <source>
        <dbReference type="ARBA" id="ARBA00010641"/>
    </source>
</evidence>
<evidence type="ECO:0000256" key="2">
    <source>
        <dbReference type="ARBA" id="ARBA00023015"/>
    </source>
</evidence>
<keyword evidence="2" id="KW-0805">Transcription regulation</keyword>
<feature type="region of interest" description="Disordered" evidence="6">
    <location>
        <begin position="174"/>
        <end position="195"/>
    </location>
</feature>
<organism evidence="9 10">
    <name type="scientific">Arthrobacter alpinus</name>
    <dbReference type="NCBI Taxonomy" id="656366"/>
    <lineage>
        <taxon>Bacteria</taxon>
        <taxon>Bacillati</taxon>
        <taxon>Actinomycetota</taxon>
        <taxon>Actinomycetes</taxon>
        <taxon>Micrococcales</taxon>
        <taxon>Micrococcaceae</taxon>
        <taxon>Arthrobacter</taxon>
    </lineage>
</organism>
<comment type="similarity">
    <text evidence="1">Belongs to the sigma-70 factor family. ECF subfamily.</text>
</comment>
<dbReference type="GO" id="GO:0016987">
    <property type="term" value="F:sigma factor activity"/>
    <property type="evidence" value="ECO:0007669"/>
    <property type="project" value="UniProtKB-KW"/>
</dbReference>
<dbReference type="Proteomes" id="UP000059574">
    <property type="component" value="Chromosome"/>
</dbReference>
<dbReference type="GO" id="GO:0003677">
    <property type="term" value="F:DNA binding"/>
    <property type="evidence" value="ECO:0007669"/>
    <property type="project" value="UniProtKB-KW"/>
</dbReference>
<dbReference type="Pfam" id="PF04542">
    <property type="entry name" value="Sigma70_r2"/>
    <property type="match status" value="1"/>
</dbReference>
<dbReference type="PANTHER" id="PTHR43133:SF8">
    <property type="entry name" value="RNA POLYMERASE SIGMA FACTOR HI_1459-RELATED"/>
    <property type="match status" value="1"/>
</dbReference>
<keyword evidence="4" id="KW-0238">DNA-binding</keyword>
<feature type="domain" description="RNA polymerase sigma-70 region 2" evidence="7">
    <location>
        <begin position="21"/>
        <end position="87"/>
    </location>
</feature>
<protein>
    <submittedName>
        <fullName evidence="9">RNA polymerase subunit sigma-70</fullName>
    </submittedName>
</protein>
<keyword evidence="3" id="KW-0731">Sigma factor</keyword>
<evidence type="ECO:0000256" key="6">
    <source>
        <dbReference type="SAM" id="MobiDB-lite"/>
    </source>
</evidence>
<dbReference type="SUPFAM" id="SSF88659">
    <property type="entry name" value="Sigma3 and sigma4 domains of RNA polymerase sigma factors"/>
    <property type="match status" value="1"/>
</dbReference>
<dbReference type="RefSeq" id="WP_062285539.1">
    <property type="nucleotide sequence ID" value="NZ_CP013200.1"/>
</dbReference>
<dbReference type="Gene3D" id="1.10.1740.10">
    <property type="match status" value="1"/>
</dbReference>
<dbReference type="InterPro" id="IPR013325">
    <property type="entry name" value="RNA_pol_sigma_r2"/>
</dbReference>
<dbReference type="InterPro" id="IPR013249">
    <property type="entry name" value="RNA_pol_sigma70_r4_t2"/>
</dbReference>
<dbReference type="InterPro" id="IPR036388">
    <property type="entry name" value="WH-like_DNA-bd_sf"/>
</dbReference>
<gene>
    <name evidence="9" type="ORF">AS189_00655</name>
</gene>
<dbReference type="InterPro" id="IPR007627">
    <property type="entry name" value="RNA_pol_sigma70_r2"/>
</dbReference>
<evidence type="ECO:0000256" key="5">
    <source>
        <dbReference type="ARBA" id="ARBA00023163"/>
    </source>
</evidence>
<evidence type="ECO:0000256" key="4">
    <source>
        <dbReference type="ARBA" id="ARBA00023125"/>
    </source>
</evidence>
<accession>A0A0S2LV45</accession>